<feature type="compositionally biased region" description="Polar residues" evidence="1">
    <location>
        <begin position="12"/>
        <end position="26"/>
    </location>
</feature>
<sequence length="99" mass="10768">MSDPRRFVPTLDASQGSQGTLGNNQYQSSVPTVDVIQGNEGTPDQIVKQDSNARHLRGKSWPLWDDWKLIFGKDMATRGTSEGVGQAIKDSTPGIPLLT</sequence>
<evidence type="ECO:0000313" key="2">
    <source>
        <dbReference type="EMBL" id="KAL1533495.1"/>
    </source>
</evidence>
<evidence type="ECO:0000313" key="3">
    <source>
        <dbReference type="Proteomes" id="UP001567538"/>
    </source>
</evidence>
<reference evidence="2 3" key="1">
    <citation type="submission" date="2024-06" db="EMBL/GenBank/DDBJ databases">
        <title>A chromosome level genome sequence of Diviner's sage (Salvia divinorum).</title>
        <authorList>
            <person name="Ford S.A."/>
            <person name="Ro D.-K."/>
            <person name="Ness R.W."/>
            <person name="Phillips M.A."/>
        </authorList>
    </citation>
    <scope>NUCLEOTIDE SEQUENCE [LARGE SCALE GENOMIC DNA]</scope>
    <source>
        <strain evidence="2">SAF-2024a</strain>
        <tissue evidence="2">Leaf</tissue>
    </source>
</reference>
<dbReference type="EMBL" id="JBEAFC010000014">
    <property type="protein sequence ID" value="KAL1533495.1"/>
    <property type="molecule type" value="Genomic_DNA"/>
</dbReference>
<dbReference type="AlphaFoldDB" id="A0ABD1FPQ4"/>
<feature type="region of interest" description="Disordered" evidence="1">
    <location>
        <begin position="80"/>
        <end position="99"/>
    </location>
</feature>
<protein>
    <submittedName>
        <fullName evidence="2">Uncharacterized protein</fullName>
    </submittedName>
</protein>
<organism evidence="2 3">
    <name type="scientific">Salvia divinorum</name>
    <name type="common">Maria pastora</name>
    <name type="synonym">Diviner's sage</name>
    <dbReference type="NCBI Taxonomy" id="28513"/>
    <lineage>
        <taxon>Eukaryota</taxon>
        <taxon>Viridiplantae</taxon>
        <taxon>Streptophyta</taxon>
        <taxon>Embryophyta</taxon>
        <taxon>Tracheophyta</taxon>
        <taxon>Spermatophyta</taxon>
        <taxon>Magnoliopsida</taxon>
        <taxon>eudicotyledons</taxon>
        <taxon>Gunneridae</taxon>
        <taxon>Pentapetalae</taxon>
        <taxon>asterids</taxon>
        <taxon>lamiids</taxon>
        <taxon>Lamiales</taxon>
        <taxon>Lamiaceae</taxon>
        <taxon>Nepetoideae</taxon>
        <taxon>Mentheae</taxon>
        <taxon>Salviinae</taxon>
        <taxon>Salvia</taxon>
        <taxon>Salvia subgen. Calosphace</taxon>
    </lineage>
</organism>
<comment type="caution">
    <text evidence="2">The sequence shown here is derived from an EMBL/GenBank/DDBJ whole genome shotgun (WGS) entry which is preliminary data.</text>
</comment>
<evidence type="ECO:0000256" key="1">
    <source>
        <dbReference type="SAM" id="MobiDB-lite"/>
    </source>
</evidence>
<accession>A0ABD1FPQ4</accession>
<gene>
    <name evidence="2" type="ORF">AAHA92_33374</name>
</gene>
<dbReference type="Proteomes" id="UP001567538">
    <property type="component" value="Unassembled WGS sequence"/>
</dbReference>
<name>A0ABD1FPQ4_SALDI</name>
<feature type="region of interest" description="Disordered" evidence="1">
    <location>
        <begin position="1"/>
        <end position="26"/>
    </location>
</feature>
<keyword evidence="3" id="KW-1185">Reference proteome</keyword>
<proteinExistence type="predicted"/>